<feature type="transmembrane region" description="Helical" evidence="6">
    <location>
        <begin position="455"/>
        <end position="473"/>
    </location>
</feature>
<dbReference type="SUPFAM" id="SSF56784">
    <property type="entry name" value="HAD-like"/>
    <property type="match status" value="1"/>
</dbReference>
<dbReference type="GO" id="GO:0016765">
    <property type="term" value="F:transferase activity, transferring alkyl or aryl (other than methyl) groups"/>
    <property type="evidence" value="ECO:0007669"/>
    <property type="project" value="InterPro"/>
</dbReference>
<dbReference type="EMBL" id="CP003379">
    <property type="protein sequence ID" value="AFL86993.1"/>
    <property type="molecule type" value="Genomic_DNA"/>
</dbReference>
<keyword evidence="8" id="KW-1185">Reference proteome</keyword>
<keyword evidence="4 6" id="KW-1133">Transmembrane helix</keyword>
<dbReference type="InterPro" id="IPR023214">
    <property type="entry name" value="HAD_sf"/>
</dbReference>
<dbReference type="STRING" id="926566.Terro_0656"/>
<dbReference type="NCBIfam" id="NF006088">
    <property type="entry name" value="PRK08238.1"/>
    <property type="match status" value="1"/>
</dbReference>
<dbReference type="GO" id="GO:0009247">
    <property type="term" value="P:glycolipid biosynthetic process"/>
    <property type="evidence" value="ECO:0007669"/>
    <property type="project" value="TreeGrafter"/>
</dbReference>
<name>I3ZCM5_TERRK</name>
<dbReference type="InterPro" id="IPR039653">
    <property type="entry name" value="Prenyltransferase"/>
</dbReference>
<gene>
    <name evidence="7" type="ordered locus">Terro_0656</name>
</gene>
<dbReference type="InterPro" id="IPR000537">
    <property type="entry name" value="UbiA_prenyltransferase"/>
</dbReference>
<dbReference type="PANTHER" id="PTHR11048">
    <property type="entry name" value="PRENYLTRANSFERASES"/>
    <property type="match status" value="1"/>
</dbReference>
<dbReference type="PANTHER" id="PTHR11048:SF5">
    <property type="entry name" value="DECAPRENYL-PHOSPHATE PHOSPHORIBOSYLTRANSFERASE"/>
    <property type="match status" value="1"/>
</dbReference>
<dbReference type="RefSeq" id="WP_014784562.1">
    <property type="nucleotide sequence ID" value="NC_018014.1"/>
</dbReference>
<dbReference type="PATRIC" id="fig|926566.3.peg.647"/>
<keyword evidence="2" id="KW-1003">Cell membrane</keyword>
<dbReference type="GO" id="GO:0005886">
    <property type="term" value="C:plasma membrane"/>
    <property type="evidence" value="ECO:0007669"/>
    <property type="project" value="TreeGrafter"/>
</dbReference>
<dbReference type="InterPro" id="IPR044878">
    <property type="entry name" value="UbiA_sf"/>
</dbReference>
<keyword evidence="5 6" id="KW-0472">Membrane</keyword>
<evidence type="ECO:0000313" key="7">
    <source>
        <dbReference type="EMBL" id="AFL86993.1"/>
    </source>
</evidence>
<feature type="transmembrane region" description="Helical" evidence="6">
    <location>
        <begin position="485"/>
        <end position="507"/>
    </location>
</feature>
<dbReference type="AlphaFoldDB" id="I3ZCM5"/>
<dbReference type="KEGG" id="trs:Terro_0656"/>
<sequence length="509" mass="56204">MDDYRTSAAGMLSAVADGTGDVPLCVDLDGTLVKSDTLVDAILLLARQQPASPLYWPQWVSKGKASFKREITGRVHIDVEHLPYNRPLVDFLWEQHARGRRIYLATAADKGFADQVAAHFGDLFTGVLASDGTLNLAGANKLAAFQQQFPEGFTYIGNAMPDRTLLQASVQPMAANPHGSLRRALRRDKTLLHREFTDRRPALKVFLKAIRLHQWAKNILVFLPAILAHDLSARSILCSTLAFLSISFCASATYIINDLLDIEADRRHPRKRLRPFASGDLSPFAGVGIIGGFFAISLAFALLMPLVYRSFPGAAAHHSMMRGPGAFVAWLGIYTITTLSYSFALKRMMLIDVIVLSGLYTVRLLAGASATGVPMSEWLAAFSIFFFLSLAFVKRFSELELMIANNRDKASGRGYKTSDLEQLRSFGTSSAFAAVVVLSMYISNLTAAHLYHHMGRLWLLMPVLILWISRVWLLASRGELHEDPVVYAITDKTSWLLGAISAVIVWVSL</sequence>
<dbReference type="eggNOG" id="COG0382">
    <property type="taxonomic scope" value="Bacteria"/>
</dbReference>
<keyword evidence="7" id="KW-0808">Transferase</keyword>
<proteinExistence type="predicted"/>
<dbReference type="Pfam" id="PF01040">
    <property type="entry name" value="UbiA"/>
    <property type="match status" value="1"/>
</dbReference>
<dbReference type="Gene3D" id="1.10.357.140">
    <property type="entry name" value="UbiA prenyltransferase"/>
    <property type="match status" value="1"/>
</dbReference>
<feature type="transmembrane region" description="Helical" evidence="6">
    <location>
        <begin position="241"/>
        <end position="260"/>
    </location>
</feature>
<feature type="transmembrane region" description="Helical" evidence="6">
    <location>
        <begin position="327"/>
        <end position="344"/>
    </location>
</feature>
<evidence type="ECO:0000256" key="3">
    <source>
        <dbReference type="ARBA" id="ARBA00022692"/>
    </source>
</evidence>
<evidence type="ECO:0000256" key="6">
    <source>
        <dbReference type="SAM" id="Phobius"/>
    </source>
</evidence>
<dbReference type="Gene3D" id="3.40.50.1000">
    <property type="entry name" value="HAD superfamily/HAD-like"/>
    <property type="match status" value="1"/>
</dbReference>
<reference evidence="7 8" key="1">
    <citation type="submission" date="2012-06" db="EMBL/GenBank/DDBJ databases">
        <title>Complete genome of Terriglobus roseus DSM 18391.</title>
        <authorList>
            <consortium name="US DOE Joint Genome Institute (JGI-PGF)"/>
            <person name="Lucas S."/>
            <person name="Copeland A."/>
            <person name="Lapidus A."/>
            <person name="Glavina del Rio T."/>
            <person name="Dalin E."/>
            <person name="Tice H."/>
            <person name="Bruce D."/>
            <person name="Goodwin L."/>
            <person name="Pitluck S."/>
            <person name="Peters L."/>
            <person name="Mikhailova N."/>
            <person name="Munk A.C.C."/>
            <person name="Kyrpides N."/>
            <person name="Mavromatis K."/>
            <person name="Ivanova N."/>
            <person name="Brettin T."/>
            <person name="Detter J.C."/>
            <person name="Han C."/>
            <person name="Larimer F."/>
            <person name="Land M."/>
            <person name="Hauser L."/>
            <person name="Markowitz V."/>
            <person name="Cheng J.-F."/>
            <person name="Hugenholtz P."/>
            <person name="Woyke T."/>
            <person name="Wu D."/>
            <person name="Brambilla E."/>
            <person name="Klenk H.-P."/>
            <person name="Eisen J.A."/>
        </authorList>
    </citation>
    <scope>NUCLEOTIDE SEQUENCE [LARGE SCALE GENOMIC DNA]</scope>
    <source>
        <strain evidence="8">DSM 18391 / NRRL B-41598 / KBS 63</strain>
    </source>
</reference>
<accession>I3ZCM5</accession>
<dbReference type="CDD" id="cd13963">
    <property type="entry name" value="PT_UbiA_2"/>
    <property type="match status" value="1"/>
</dbReference>
<organism evidence="7 8">
    <name type="scientific">Terriglobus roseus (strain DSM 18391 / NRRL B-41598 / KBS 63)</name>
    <dbReference type="NCBI Taxonomy" id="926566"/>
    <lineage>
        <taxon>Bacteria</taxon>
        <taxon>Pseudomonadati</taxon>
        <taxon>Acidobacteriota</taxon>
        <taxon>Terriglobia</taxon>
        <taxon>Terriglobales</taxon>
        <taxon>Acidobacteriaceae</taxon>
        <taxon>Terriglobus</taxon>
    </lineage>
</organism>
<feature type="transmembrane region" description="Helical" evidence="6">
    <location>
        <begin position="281"/>
        <end position="307"/>
    </location>
</feature>
<comment type="subcellular location">
    <subcellularLocation>
        <location evidence="1">Membrane</location>
        <topology evidence="1">Multi-pass membrane protein</topology>
    </subcellularLocation>
</comment>
<evidence type="ECO:0000256" key="2">
    <source>
        <dbReference type="ARBA" id="ARBA00022475"/>
    </source>
</evidence>
<evidence type="ECO:0000256" key="4">
    <source>
        <dbReference type="ARBA" id="ARBA00022989"/>
    </source>
</evidence>
<dbReference type="HOGENOM" id="CLU_029423_2_0_0"/>
<protein>
    <submittedName>
        <fullName evidence="7">4-hydroxybenzoate polyprenyltransferase-like prenyltransferase</fullName>
    </submittedName>
</protein>
<keyword evidence="3 6" id="KW-0812">Transmembrane</keyword>
<evidence type="ECO:0000313" key="8">
    <source>
        <dbReference type="Proteomes" id="UP000006056"/>
    </source>
</evidence>
<dbReference type="Proteomes" id="UP000006056">
    <property type="component" value="Chromosome"/>
</dbReference>
<evidence type="ECO:0000256" key="1">
    <source>
        <dbReference type="ARBA" id="ARBA00004141"/>
    </source>
</evidence>
<evidence type="ECO:0000256" key="5">
    <source>
        <dbReference type="ARBA" id="ARBA00023136"/>
    </source>
</evidence>
<feature type="transmembrane region" description="Helical" evidence="6">
    <location>
        <begin position="423"/>
        <end position="443"/>
    </location>
</feature>
<dbReference type="eggNOG" id="COG0560">
    <property type="taxonomic scope" value="Bacteria"/>
</dbReference>
<dbReference type="InterPro" id="IPR036412">
    <property type="entry name" value="HAD-like_sf"/>
</dbReference>